<feature type="domain" description="C2H2-type" evidence="2">
    <location>
        <begin position="70"/>
        <end position="97"/>
    </location>
</feature>
<reference evidence="3" key="1">
    <citation type="submission" date="2015-12" db="EMBL/GenBank/DDBJ databases">
        <title>De novo transcriptome assembly of four potential Pierce s Disease insect vectors from Arizona vineyards.</title>
        <authorList>
            <person name="Tassone E.E."/>
        </authorList>
    </citation>
    <scope>NUCLEOTIDE SEQUENCE</scope>
</reference>
<evidence type="ECO:0000259" key="2">
    <source>
        <dbReference type="PROSITE" id="PS50157"/>
    </source>
</evidence>
<evidence type="ECO:0000256" key="1">
    <source>
        <dbReference type="PROSITE-ProRule" id="PRU00042"/>
    </source>
</evidence>
<dbReference type="InterPro" id="IPR013087">
    <property type="entry name" value="Znf_C2H2_type"/>
</dbReference>
<dbReference type="SUPFAM" id="SSF57667">
    <property type="entry name" value="beta-beta-alpha zinc fingers"/>
    <property type="match status" value="1"/>
</dbReference>
<accession>A0A1B6DLU9</accession>
<protein>
    <recommendedName>
        <fullName evidence="2">C2H2-type domain-containing protein</fullName>
    </recommendedName>
</protein>
<dbReference type="InterPro" id="IPR036236">
    <property type="entry name" value="Znf_C2H2_sf"/>
</dbReference>
<evidence type="ECO:0000313" key="3">
    <source>
        <dbReference type="EMBL" id="JAS26686.1"/>
    </source>
</evidence>
<dbReference type="AlphaFoldDB" id="A0A1B6DLU9"/>
<dbReference type="PROSITE" id="PS00028">
    <property type="entry name" value="ZINC_FINGER_C2H2_1"/>
    <property type="match status" value="1"/>
</dbReference>
<organism evidence="3">
    <name type="scientific">Clastoptera arizonana</name>
    <name type="common">Arizona spittle bug</name>
    <dbReference type="NCBI Taxonomy" id="38151"/>
    <lineage>
        <taxon>Eukaryota</taxon>
        <taxon>Metazoa</taxon>
        <taxon>Ecdysozoa</taxon>
        <taxon>Arthropoda</taxon>
        <taxon>Hexapoda</taxon>
        <taxon>Insecta</taxon>
        <taxon>Pterygota</taxon>
        <taxon>Neoptera</taxon>
        <taxon>Paraneoptera</taxon>
        <taxon>Hemiptera</taxon>
        <taxon>Auchenorrhyncha</taxon>
        <taxon>Cercopoidea</taxon>
        <taxon>Clastopteridae</taxon>
        <taxon>Clastoptera</taxon>
    </lineage>
</organism>
<dbReference type="PROSITE" id="PS50157">
    <property type="entry name" value="ZINC_FINGER_C2H2_2"/>
    <property type="match status" value="1"/>
</dbReference>
<proteinExistence type="predicted"/>
<keyword evidence="1" id="KW-0863">Zinc-finger</keyword>
<sequence length="108" mass="12526">MRTFNDVLGPNLISVDTVSQEIFEESTGHTDQGTKLQQIENQYSCDLSNKQSVEANLNFYGKDNLKKKQYQCNICEAKFIYESKFRIHLEKHANGDISFKCEFCDARF</sequence>
<dbReference type="GO" id="GO:0008270">
    <property type="term" value="F:zinc ion binding"/>
    <property type="evidence" value="ECO:0007669"/>
    <property type="project" value="UniProtKB-KW"/>
</dbReference>
<feature type="non-terminal residue" evidence="3">
    <location>
        <position position="108"/>
    </location>
</feature>
<dbReference type="Gene3D" id="3.30.160.60">
    <property type="entry name" value="Classic Zinc Finger"/>
    <property type="match status" value="1"/>
</dbReference>
<dbReference type="EMBL" id="GEDC01010612">
    <property type="protein sequence ID" value="JAS26686.1"/>
    <property type="molecule type" value="Transcribed_RNA"/>
</dbReference>
<name>A0A1B6DLU9_9HEMI</name>
<gene>
    <name evidence="3" type="ORF">g.7019</name>
</gene>
<keyword evidence="1" id="KW-0862">Zinc</keyword>
<keyword evidence="1" id="KW-0479">Metal-binding</keyword>